<dbReference type="RefSeq" id="WP_091671888.1">
    <property type="nucleotide sequence ID" value="NZ_FOKG01000004.1"/>
</dbReference>
<evidence type="ECO:0000313" key="3">
    <source>
        <dbReference type="Proteomes" id="UP000243799"/>
    </source>
</evidence>
<evidence type="ECO:0000259" key="1">
    <source>
        <dbReference type="Pfam" id="PF04149"/>
    </source>
</evidence>
<dbReference type="Pfam" id="PF04149">
    <property type="entry name" value="DUF397"/>
    <property type="match status" value="2"/>
</dbReference>
<feature type="domain" description="DUF397" evidence="1">
    <location>
        <begin position="44"/>
        <end position="95"/>
    </location>
</feature>
<organism evidence="2 3">
    <name type="scientific">Amycolatopsis marina</name>
    <dbReference type="NCBI Taxonomy" id="490629"/>
    <lineage>
        <taxon>Bacteria</taxon>
        <taxon>Bacillati</taxon>
        <taxon>Actinomycetota</taxon>
        <taxon>Actinomycetes</taxon>
        <taxon>Pseudonocardiales</taxon>
        <taxon>Pseudonocardiaceae</taxon>
        <taxon>Amycolatopsis</taxon>
    </lineage>
</organism>
<dbReference type="Proteomes" id="UP000243799">
    <property type="component" value="Unassembled WGS sequence"/>
</dbReference>
<gene>
    <name evidence="2" type="ORF">SAMN05216266_104174</name>
</gene>
<proteinExistence type="predicted"/>
<sequence>MNKPEPGGVAWRTSSYSTNGGNCVEVGWQTSSHSGNGGDCVEVGWQTSSHSGNGGNCVEVGHRPDEVLVRDTKDRSGGTLTVPHAPWQALLTQVR</sequence>
<keyword evidence="3" id="KW-1185">Reference proteome</keyword>
<protein>
    <recommendedName>
        <fullName evidence="1">DUF397 domain-containing protein</fullName>
    </recommendedName>
</protein>
<reference evidence="3" key="1">
    <citation type="submission" date="2016-10" db="EMBL/GenBank/DDBJ databases">
        <authorList>
            <person name="Varghese N."/>
            <person name="Submissions S."/>
        </authorList>
    </citation>
    <scope>NUCLEOTIDE SEQUENCE [LARGE SCALE GENOMIC DNA]</scope>
    <source>
        <strain evidence="3">CGMCC 4.3568</strain>
    </source>
</reference>
<evidence type="ECO:0000313" key="2">
    <source>
        <dbReference type="EMBL" id="SFB07142.1"/>
    </source>
</evidence>
<dbReference type="InterPro" id="IPR007278">
    <property type="entry name" value="DUF397"/>
</dbReference>
<dbReference type="AlphaFoldDB" id="A0A1I0Y1P5"/>
<dbReference type="OrthoDB" id="3436700at2"/>
<name>A0A1I0Y1P5_9PSEU</name>
<feature type="domain" description="DUF397" evidence="1">
    <location>
        <begin position="10"/>
        <end position="26"/>
    </location>
</feature>
<accession>A0A1I0Y1P5</accession>
<dbReference type="EMBL" id="FOKG01000004">
    <property type="protein sequence ID" value="SFB07142.1"/>
    <property type="molecule type" value="Genomic_DNA"/>
</dbReference>
<dbReference type="STRING" id="490629.SAMN05216266_104174"/>